<dbReference type="Proteomes" id="UP001194579">
    <property type="component" value="Unassembled WGS sequence"/>
</dbReference>
<comment type="caution">
    <text evidence="1">The sequence shown here is derived from an EMBL/GenBank/DDBJ whole genome shotgun (WGS) entry which is preliminary data.</text>
</comment>
<protein>
    <submittedName>
        <fullName evidence="1">Uncharacterized protein</fullName>
    </submittedName>
</protein>
<reference evidence="2" key="1">
    <citation type="submission" date="2023-07" db="EMBL/GenBank/DDBJ databases">
        <title>Identification of Pectobacterium versatile causing blackleg of potato from New York State with a whole genome sequencing approach.</title>
        <authorList>
            <person name="Ma X."/>
            <person name="Swingle B."/>
        </authorList>
    </citation>
    <scope>NUCLEOTIDE SEQUENCE [LARGE SCALE GENOMIC DNA]</scope>
    <source>
        <strain evidence="2">NY1588A</strain>
    </source>
</reference>
<accession>A0ABS0S8B1</accession>
<gene>
    <name evidence="1" type="ORF">F6Q06_24725</name>
</gene>
<evidence type="ECO:0000313" key="2">
    <source>
        <dbReference type="Proteomes" id="UP001194579"/>
    </source>
</evidence>
<feature type="non-terminal residue" evidence="1">
    <location>
        <position position="87"/>
    </location>
</feature>
<dbReference type="EMBL" id="WABS01000219">
    <property type="protein sequence ID" value="MBI0557596.1"/>
    <property type="molecule type" value="Genomic_DNA"/>
</dbReference>
<feature type="non-terminal residue" evidence="1">
    <location>
        <position position="1"/>
    </location>
</feature>
<organism evidence="1 2">
    <name type="scientific">Pectobacterium parmentieri</name>
    <dbReference type="NCBI Taxonomy" id="1905730"/>
    <lineage>
        <taxon>Bacteria</taxon>
        <taxon>Pseudomonadati</taxon>
        <taxon>Pseudomonadota</taxon>
        <taxon>Gammaproteobacteria</taxon>
        <taxon>Enterobacterales</taxon>
        <taxon>Pectobacteriaceae</taxon>
        <taxon>Pectobacterium</taxon>
    </lineage>
</organism>
<keyword evidence="2" id="KW-1185">Reference proteome</keyword>
<sequence>AVSAAVQGLAGGNVAQAITGAAAPYLAAEIKKATTDANDNVNIAANAVAHAVLGGIVAEASGNSALAGAAGAATGELAARVIADRLY</sequence>
<name>A0ABS0S8B1_PECPM</name>
<evidence type="ECO:0000313" key="1">
    <source>
        <dbReference type="EMBL" id="MBI0557596.1"/>
    </source>
</evidence>
<proteinExistence type="predicted"/>
<dbReference type="RefSeq" id="WP_198338816.1">
    <property type="nucleotide sequence ID" value="NZ_WABM01000313.1"/>
</dbReference>